<keyword evidence="3" id="KW-1185">Reference proteome</keyword>
<protein>
    <submittedName>
        <fullName evidence="2">Uncharacterized protein</fullName>
    </submittedName>
</protein>
<dbReference type="PANTHER" id="PTHR40422:SF1">
    <property type="entry name" value="TRANSLATION MACHINERY-ASSOCIATED PROTEIN 17"/>
    <property type="match status" value="1"/>
</dbReference>
<reference evidence="2" key="2">
    <citation type="submission" date="2021-01" db="EMBL/GenBank/DDBJ databases">
        <authorList>
            <person name="Schikora-Tamarit M.A."/>
        </authorList>
    </citation>
    <scope>NUCLEOTIDE SEQUENCE</scope>
    <source>
        <strain evidence="2">CBS6341</strain>
    </source>
</reference>
<dbReference type="GO" id="GO:0070682">
    <property type="term" value="P:proteasome regulatory particle assembly"/>
    <property type="evidence" value="ECO:0007669"/>
    <property type="project" value="InterPro"/>
</dbReference>
<dbReference type="OrthoDB" id="548474at2759"/>
<proteinExistence type="predicted"/>
<dbReference type="PANTHER" id="PTHR40422">
    <property type="entry name" value="TRANSLATION MACHINERY-ASSOCIATED PROTEIN 17"/>
    <property type="match status" value="1"/>
</dbReference>
<dbReference type="GO" id="GO:0030674">
    <property type="term" value="F:protein-macromolecule adaptor activity"/>
    <property type="evidence" value="ECO:0007669"/>
    <property type="project" value="TreeGrafter"/>
</dbReference>
<accession>A0A9P8TDR7</accession>
<name>A0A9P8TDR7_9ASCO</name>
<comment type="caution">
    <text evidence="2">The sequence shown here is derived from an EMBL/GenBank/DDBJ whole genome shotgun (WGS) entry which is preliminary data.</text>
</comment>
<feature type="compositionally biased region" description="Low complexity" evidence="1">
    <location>
        <begin position="145"/>
        <end position="157"/>
    </location>
</feature>
<gene>
    <name evidence="2" type="ORF">WICMUC_002998</name>
</gene>
<evidence type="ECO:0000313" key="2">
    <source>
        <dbReference type="EMBL" id="KAH3674795.1"/>
    </source>
</evidence>
<dbReference type="Proteomes" id="UP000769528">
    <property type="component" value="Unassembled WGS sequence"/>
</dbReference>
<dbReference type="InterPro" id="IPR038966">
    <property type="entry name" value="TMA17"/>
</dbReference>
<sequence>MSTIKRPIQIEEFKLALREITDSQLYNAKAELTKSVDKLGRTNFKLEKLSVGETLKSHPDDSDSDDDLYNEVDENDSELFLEIIRENEVVIKNQRERIESIDGELAHRGLPLVEGSPIYGENIEEQSSKIPKPSSRPFEKESGVNTDNTDTNNSVYL</sequence>
<evidence type="ECO:0000313" key="3">
    <source>
        <dbReference type="Proteomes" id="UP000769528"/>
    </source>
</evidence>
<organism evidence="2 3">
    <name type="scientific">Wickerhamomyces mucosus</name>
    <dbReference type="NCBI Taxonomy" id="1378264"/>
    <lineage>
        <taxon>Eukaryota</taxon>
        <taxon>Fungi</taxon>
        <taxon>Dikarya</taxon>
        <taxon>Ascomycota</taxon>
        <taxon>Saccharomycotina</taxon>
        <taxon>Saccharomycetes</taxon>
        <taxon>Phaffomycetales</taxon>
        <taxon>Wickerhamomycetaceae</taxon>
        <taxon>Wickerhamomyces</taxon>
    </lineage>
</organism>
<dbReference type="AlphaFoldDB" id="A0A9P8TDR7"/>
<evidence type="ECO:0000256" key="1">
    <source>
        <dbReference type="SAM" id="MobiDB-lite"/>
    </source>
</evidence>
<reference evidence="2" key="1">
    <citation type="journal article" date="2021" name="Open Biol.">
        <title>Shared evolutionary footprints suggest mitochondrial oxidative damage underlies multiple complex I losses in fungi.</title>
        <authorList>
            <person name="Schikora-Tamarit M.A."/>
            <person name="Marcet-Houben M."/>
            <person name="Nosek J."/>
            <person name="Gabaldon T."/>
        </authorList>
    </citation>
    <scope>NUCLEOTIDE SEQUENCE</scope>
    <source>
        <strain evidence="2">CBS6341</strain>
    </source>
</reference>
<dbReference type="EMBL" id="JAEUBF010000796">
    <property type="protein sequence ID" value="KAH3674795.1"/>
    <property type="molecule type" value="Genomic_DNA"/>
</dbReference>
<feature type="region of interest" description="Disordered" evidence="1">
    <location>
        <begin position="117"/>
        <end position="157"/>
    </location>
</feature>